<sequence length="161" mass="16132">MTVLRRIAGVAVVLGGVVAAALIVVGVPLALAKGFGWPLPHAIPSWSEVSAALQGGIPDIVWVDTLACVCWAAWLYIVTTLTLEAVATLRGVVTTGLALTGPGQRLAASLIATVIFGVALLSTRPTPSRGAAPLAAALRASQVAATMTSPPHAAPTDAGSP</sequence>
<comment type="caution">
    <text evidence="2">The sequence shown here is derived from an EMBL/GenBank/DDBJ whole genome shotgun (WGS) entry which is preliminary data.</text>
</comment>
<keyword evidence="1" id="KW-1133">Transmembrane helix</keyword>
<keyword evidence="1" id="KW-0812">Transmembrane</keyword>
<feature type="transmembrane region" description="Helical" evidence="1">
    <location>
        <begin position="106"/>
        <end position="123"/>
    </location>
</feature>
<proteinExistence type="predicted"/>
<feature type="non-terminal residue" evidence="2">
    <location>
        <position position="161"/>
    </location>
</feature>
<accession>A0A934N6X4</accession>
<evidence type="ECO:0000313" key="2">
    <source>
        <dbReference type="EMBL" id="MBJ7596343.1"/>
    </source>
</evidence>
<feature type="transmembrane region" description="Helical" evidence="1">
    <location>
        <begin position="7"/>
        <end position="31"/>
    </location>
</feature>
<reference evidence="2 3" key="1">
    <citation type="submission" date="2020-10" db="EMBL/GenBank/DDBJ databases">
        <title>Ca. Dormibacterota MAGs.</title>
        <authorList>
            <person name="Montgomery K."/>
        </authorList>
    </citation>
    <scope>NUCLEOTIDE SEQUENCE [LARGE SCALE GENOMIC DNA]</scope>
    <source>
        <strain evidence="2">SC8812_S17_18</strain>
    </source>
</reference>
<keyword evidence="1" id="KW-0472">Membrane</keyword>
<dbReference type="EMBL" id="JAEKNS010000157">
    <property type="protein sequence ID" value="MBJ7596343.1"/>
    <property type="molecule type" value="Genomic_DNA"/>
</dbReference>
<evidence type="ECO:0000256" key="1">
    <source>
        <dbReference type="SAM" id="Phobius"/>
    </source>
</evidence>
<protein>
    <submittedName>
        <fullName evidence="2">Uncharacterized protein</fullName>
    </submittedName>
</protein>
<dbReference type="Proteomes" id="UP000606991">
    <property type="component" value="Unassembled WGS sequence"/>
</dbReference>
<name>A0A934N6X4_9BACT</name>
<evidence type="ECO:0000313" key="3">
    <source>
        <dbReference type="Proteomes" id="UP000606991"/>
    </source>
</evidence>
<gene>
    <name evidence="2" type="ORF">JF886_16055</name>
</gene>
<dbReference type="AlphaFoldDB" id="A0A934N6X4"/>
<organism evidence="2 3">
    <name type="scientific">Candidatus Aeolococcus gillhamiae</name>
    <dbReference type="NCBI Taxonomy" id="3127015"/>
    <lineage>
        <taxon>Bacteria</taxon>
        <taxon>Bacillati</taxon>
        <taxon>Candidatus Dormiibacterota</taxon>
        <taxon>Candidatus Dormibacteria</taxon>
        <taxon>Candidatus Aeolococcales</taxon>
        <taxon>Candidatus Aeolococcaceae</taxon>
        <taxon>Candidatus Aeolococcus</taxon>
    </lineage>
</organism>